<gene>
    <name evidence="1" type="ORF">OG814_41520</name>
</gene>
<dbReference type="EMBL" id="CP108189">
    <property type="protein sequence ID" value="WTR75922.1"/>
    <property type="molecule type" value="Genomic_DNA"/>
</dbReference>
<proteinExistence type="predicted"/>
<accession>A0ABZ1LN13</accession>
<evidence type="ECO:0000313" key="2">
    <source>
        <dbReference type="Proteomes" id="UP001622594"/>
    </source>
</evidence>
<reference evidence="1 2" key="1">
    <citation type="submission" date="2022-10" db="EMBL/GenBank/DDBJ databases">
        <title>The complete genomes of actinobacterial strains from the NBC collection.</title>
        <authorList>
            <person name="Joergensen T.S."/>
            <person name="Alvarez Arevalo M."/>
            <person name="Sterndorff E.B."/>
            <person name="Faurdal D."/>
            <person name="Vuksanovic O."/>
            <person name="Mourched A.-S."/>
            <person name="Charusanti P."/>
            <person name="Shaw S."/>
            <person name="Blin K."/>
            <person name="Weber T."/>
        </authorList>
    </citation>
    <scope>NUCLEOTIDE SEQUENCE [LARGE SCALE GENOMIC DNA]</scope>
    <source>
        <strain evidence="1 2">NBC_00123</strain>
        <plasmid evidence="1 2">unnamed1</plasmid>
    </source>
</reference>
<protein>
    <submittedName>
        <fullName evidence="1">Uncharacterized protein</fullName>
    </submittedName>
</protein>
<geneLocation type="plasmid" evidence="1 2">
    <name>unnamed1</name>
</geneLocation>
<organism evidence="1 2">
    <name type="scientific">Streptomyces zaomyceticus</name>
    <dbReference type="NCBI Taxonomy" id="68286"/>
    <lineage>
        <taxon>Bacteria</taxon>
        <taxon>Bacillati</taxon>
        <taxon>Actinomycetota</taxon>
        <taxon>Actinomycetes</taxon>
        <taxon>Kitasatosporales</taxon>
        <taxon>Streptomycetaceae</taxon>
        <taxon>Streptomyces</taxon>
    </lineage>
</organism>
<dbReference type="Proteomes" id="UP001622594">
    <property type="component" value="Plasmid unnamed1"/>
</dbReference>
<name>A0ABZ1LN13_9ACTN</name>
<keyword evidence="1" id="KW-0614">Plasmid</keyword>
<sequence>MNVRIGLGKPIARAQVGLEWTDLLPALDSVNFPMLWALDPYGDAVFNERQVPLLLAELDRLPEVYGGEWVNQARELCQVVQSGVHRFLWFVGD</sequence>
<dbReference type="RefSeq" id="WP_331717943.1">
    <property type="nucleotide sequence ID" value="NZ_CP108189.1"/>
</dbReference>
<keyword evidence="2" id="KW-1185">Reference proteome</keyword>
<evidence type="ECO:0000313" key="1">
    <source>
        <dbReference type="EMBL" id="WTR75922.1"/>
    </source>
</evidence>